<evidence type="ECO:0000313" key="1">
    <source>
        <dbReference type="EMBL" id="BAS86297.1"/>
    </source>
</evidence>
<reference evidence="1 2" key="3">
    <citation type="journal article" date="2013" name="Rice">
        <title>Improvement of the Oryza sativa Nipponbare reference genome using next generation sequence and optical map data.</title>
        <authorList>
            <person name="Kawahara Y."/>
            <person name="de la Bastide M."/>
            <person name="Hamilton J.P."/>
            <person name="Kanamori H."/>
            <person name="McCombie W.R."/>
            <person name="Ouyang S."/>
            <person name="Schwartz D.C."/>
            <person name="Tanaka T."/>
            <person name="Wu J."/>
            <person name="Zhou S."/>
            <person name="Childs K.L."/>
            <person name="Davidson R.M."/>
            <person name="Lin H."/>
            <person name="Quesada-Ocampo L."/>
            <person name="Vaillancourt B."/>
            <person name="Sakai H."/>
            <person name="Lee S.S."/>
            <person name="Kim J."/>
            <person name="Numa H."/>
            <person name="Itoh T."/>
            <person name="Buell C.R."/>
            <person name="Matsumoto T."/>
        </authorList>
    </citation>
    <scope>NUCLEOTIDE SEQUENCE [LARGE SCALE GENOMIC DNA]</scope>
    <source>
        <strain evidence="2">cv. Nipponbare</strain>
    </source>
</reference>
<keyword evidence="2" id="KW-1185">Reference proteome</keyword>
<accession>A0A0N7KI08</accession>
<dbReference type="EMBL" id="AP014959">
    <property type="protein sequence ID" value="BAS86297.1"/>
    <property type="molecule type" value="Genomic_DNA"/>
</dbReference>
<protein>
    <submittedName>
        <fullName evidence="1">Os03g0739600 protein</fullName>
    </submittedName>
</protein>
<dbReference type="InParanoid" id="A0A0N7KI08"/>
<dbReference type="Proteomes" id="UP000059680">
    <property type="component" value="Chromosome 3"/>
</dbReference>
<reference evidence="1 2" key="2">
    <citation type="journal article" date="2013" name="Plant Cell Physiol.">
        <title>Rice Annotation Project Database (RAP-DB): an integrative and interactive database for rice genomics.</title>
        <authorList>
            <person name="Sakai H."/>
            <person name="Lee S.S."/>
            <person name="Tanaka T."/>
            <person name="Numa H."/>
            <person name="Kim J."/>
            <person name="Kawahara Y."/>
            <person name="Wakimoto H."/>
            <person name="Yang C.C."/>
            <person name="Iwamoto M."/>
            <person name="Abe T."/>
            <person name="Yamada Y."/>
            <person name="Muto A."/>
            <person name="Inokuchi H."/>
            <person name="Ikemura T."/>
            <person name="Matsumoto T."/>
            <person name="Sasaki T."/>
            <person name="Itoh T."/>
        </authorList>
    </citation>
    <scope>NUCLEOTIDE SEQUENCE [LARGE SCALE GENOMIC DNA]</scope>
    <source>
        <strain evidence="2">cv. Nipponbare</strain>
    </source>
</reference>
<dbReference type="PaxDb" id="39947-A0A0N7KI08"/>
<evidence type="ECO:0000313" key="2">
    <source>
        <dbReference type="Proteomes" id="UP000059680"/>
    </source>
</evidence>
<name>A0A0N7KI08_ORYSJ</name>
<gene>
    <name evidence="1" type="ordered locus">Os03g0739600</name>
    <name evidence="1" type="ORF">OSNPB_030739600</name>
</gene>
<reference evidence="2" key="1">
    <citation type="journal article" date="2005" name="Nature">
        <title>The map-based sequence of the rice genome.</title>
        <authorList>
            <consortium name="International rice genome sequencing project (IRGSP)"/>
            <person name="Matsumoto T."/>
            <person name="Wu J."/>
            <person name="Kanamori H."/>
            <person name="Katayose Y."/>
            <person name="Fujisawa M."/>
            <person name="Namiki N."/>
            <person name="Mizuno H."/>
            <person name="Yamamoto K."/>
            <person name="Antonio B.A."/>
            <person name="Baba T."/>
            <person name="Sakata K."/>
            <person name="Nagamura Y."/>
            <person name="Aoki H."/>
            <person name="Arikawa K."/>
            <person name="Arita K."/>
            <person name="Bito T."/>
            <person name="Chiden Y."/>
            <person name="Fujitsuka N."/>
            <person name="Fukunaka R."/>
            <person name="Hamada M."/>
            <person name="Harada C."/>
            <person name="Hayashi A."/>
            <person name="Hijishita S."/>
            <person name="Honda M."/>
            <person name="Hosokawa S."/>
            <person name="Ichikawa Y."/>
            <person name="Idonuma A."/>
            <person name="Iijima M."/>
            <person name="Ikeda M."/>
            <person name="Ikeno M."/>
            <person name="Ito K."/>
            <person name="Ito S."/>
            <person name="Ito T."/>
            <person name="Ito Y."/>
            <person name="Ito Y."/>
            <person name="Iwabuchi A."/>
            <person name="Kamiya K."/>
            <person name="Karasawa W."/>
            <person name="Kurita K."/>
            <person name="Katagiri S."/>
            <person name="Kikuta A."/>
            <person name="Kobayashi H."/>
            <person name="Kobayashi N."/>
            <person name="Machita K."/>
            <person name="Maehara T."/>
            <person name="Masukawa M."/>
            <person name="Mizubayashi T."/>
            <person name="Mukai Y."/>
            <person name="Nagasaki H."/>
            <person name="Nagata Y."/>
            <person name="Naito S."/>
            <person name="Nakashima M."/>
            <person name="Nakama Y."/>
            <person name="Nakamichi Y."/>
            <person name="Nakamura M."/>
            <person name="Meguro A."/>
            <person name="Negishi M."/>
            <person name="Ohta I."/>
            <person name="Ohta T."/>
            <person name="Okamoto M."/>
            <person name="Ono N."/>
            <person name="Saji S."/>
            <person name="Sakaguchi M."/>
            <person name="Sakai K."/>
            <person name="Shibata M."/>
            <person name="Shimokawa T."/>
            <person name="Song J."/>
            <person name="Takazaki Y."/>
            <person name="Terasawa K."/>
            <person name="Tsugane M."/>
            <person name="Tsuji K."/>
            <person name="Ueda S."/>
            <person name="Waki K."/>
            <person name="Yamagata H."/>
            <person name="Yamamoto M."/>
            <person name="Yamamoto S."/>
            <person name="Yamane H."/>
            <person name="Yoshiki S."/>
            <person name="Yoshihara R."/>
            <person name="Yukawa K."/>
            <person name="Zhong H."/>
            <person name="Yano M."/>
            <person name="Yuan Q."/>
            <person name="Ouyang S."/>
            <person name="Liu J."/>
            <person name="Jones K.M."/>
            <person name="Gansberger K."/>
            <person name="Moffat K."/>
            <person name="Hill J."/>
            <person name="Bera J."/>
            <person name="Fadrosh D."/>
            <person name="Jin S."/>
            <person name="Johri S."/>
            <person name="Kim M."/>
            <person name="Overton L."/>
            <person name="Reardon M."/>
            <person name="Tsitrin T."/>
            <person name="Vuong H."/>
            <person name="Weaver B."/>
            <person name="Ciecko A."/>
            <person name="Tallon L."/>
            <person name="Jackson J."/>
            <person name="Pai G."/>
            <person name="Aken S.V."/>
            <person name="Utterback T."/>
            <person name="Reidmuller S."/>
            <person name="Feldblyum T."/>
            <person name="Hsiao J."/>
            <person name="Zismann V."/>
            <person name="Iobst S."/>
            <person name="de Vazeille A.R."/>
            <person name="Buell C.R."/>
            <person name="Ying K."/>
            <person name="Li Y."/>
            <person name="Lu T."/>
            <person name="Huang Y."/>
            <person name="Zhao Q."/>
            <person name="Feng Q."/>
            <person name="Zhang L."/>
            <person name="Zhu J."/>
            <person name="Weng Q."/>
            <person name="Mu J."/>
            <person name="Lu Y."/>
            <person name="Fan D."/>
            <person name="Liu Y."/>
            <person name="Guan J."/>
            <person name="Zhang Y."/>
            <person name="Yu S."/>
            <person name="Liu X."/>
            <person name="Zhang Y."/>
            <person name="Hong G."/>
            <person name="Han B."/>
            <person name="Choisne N."/>
            <person name="Demange N."/>
            <person name="Orjeda G."/>
            <person name="Samain S."/>
            <person name="Cattolico L."/>
            <person name="Pelletier E."/>
            <person name="Couloux A."/>
            <person name="Segurens B."/>
            <person name="Wincker P."/>
            <person name="D'Hont A."/>
            <person name="Scarpelli C."/>
            <person name="Weissenbach J."/>
            <person name="Salanoubat M."/>
            <person name="Quetier F."/>
            <person name="Yu Y."/>
            <person name="Kim H.R."/>
            <person name="Rambo T."/>
            <person name="Currie J."/>
            <person name="Collura K."/>
            <person name="Luo M."/>
            <person name="Yang T."/>
            <person name="Ammiraju J.S.S."/>
            <person name="Engler F."/>
            <person name="Soderlund C."/>
            <person name="Wing R.A."/>
            <person name="Palmer L.E."/>
            <person name="de la Bastide M."/>
            <person name="Spiegel L."/>
            <person name="Nascimento L."/>
            <person name="Zutavern T."/>
            <person name="O'Shaughnessy A."/>
            <person name="Dike S."/>
            <person name="Dedhia N."/>
            <person name="Preston R."/>
            <person name="Balija V."/>
            <person name="McCombie W.R."/>
            <person name="Chow T."/>
            <person name="Chen H."/>
            <person name="Chung M."/>
            <person name="Chen C."/>
            <person name="Shaw J."/>
            <person name="Wu H."/>
            <person name="Hsiao K."/>
            <person name="Chao Y."/>
            <person name="Chu M."/>
            <person name="Cheng C."/>
            <person name="Hour A."/>
            <person name="Lee P."/>
            <person name="Lin S."/>
            <person name="Lin Y."/>
            <person name="Liou J."/>
            <person name="Liu S."/>
            <person name="Hsing Y."/>
            <person name="Raghuvanshi S."/>
            <person name="Mohanty A."/>
            <person name="Bharti A.K."/>
            <person name="Gaur A."/>
            <person name="Gupta V."/>
            <person name="Kumar D."/>
            <person name="Ravi V."/>
            <person name="Vij S."/>
            <person name="Kapur A."/>
            <person name="Khurana P."/>
            <person name="Khurana P."/>
            <person name="Khurana J.P."/>
            <person name="Tyagi A.K."/>
            <person name="Gaikwad K."/>
            <person name="Singh A."/>
            <person name="Dalal V."/>
            <person name="Srivastava S."/>
            <person name="Dixit A."/>
            <person name="Pal A.K."/>
            <person name="Ghazi I.A."/>
            <person name="Yadav M."/>
            <person name="Pandit A."/>
            <person name="Bhargava A."/>
            <person name="Sureshbabu K."/>
            <person name="Batra K."/>
            <person name="Sharma T.R."/>
            <person name="Mohapatra T."/>
            <person name="Singh N.K."/>
            <person name="Messing J."/>
            <person name="Nelson A.B."/>
            <person name="Fuks G."/>
            <person name="Kavchok S."/>
            <person name="Keizer G."/>
            <person name="Linton E."/>
            <person name="Llaca V."/>
            <person name="Song R."/>
            <person name="Tanyolac B."/>
            <person name="Young S."/>
            <person name="Ho-Il K."/>
            <person name="Hahn J.H."/>
            <person name="Sangsakoo G."/>
            <person name="Vanavichit A."/>
            <person name="de Mattos Luiz.A.T."/>
            <person name="Zimmer P.D."/>
            <person name="Malone G."/>
            <person name="Dellagostin O."/>
            <person name="de Oliveira A.C."/>
            <person name="Bevan M."/>
            <person name="Bancroft I."/>
            <person name="Minx P."/>
            <person name="Cordum H."/>
            <person name="Wilson R."/>
            <person name="Cheng Z."/>
            <person name="Jin W."/>
            <person name="Jiang J."/>
            <person name="Leong S.A."/>
            <person name="Iwama H."/>
            <person name="Gojobori T."/>
            <person name="Itoh T."/>
            <person name="Niimura Y."/>
            <person name="Fujii Y."/>
            <person name="Habara T."/>
            <person name="Sakai H."/>
            <person name="Sato Y."/>
            <person name="Wilson G."/>
            <person name="Kumar K."/>
            <person name="McCouch S."/>
            <person name="Juretic N."/>
            <person name="Hoen D."/>
            <person name="Wright S."/>
            <person name="Bruskiewich R."/>
            <person name="Bureau T."/>
            <person name="Miyao A."/>
            <person name="Hirochika H."/>
            <person name="Nishikawa T."/>
            <person name="Kadowaki K."/>
            <person name="Sugiura M."/>
            <person name="Burr B."/>
            <person name="Sasaki T."/>
        </authorList>
    </citation>
    <scope>NUCLEOTIDE SEQUENCE [LARGE SCALE GENOMIC DNA]</scope>
    <source>
        <strain evidence="2">cv. Nipponbare</strain>
    </source>
</reference>
<proteinExistence type="predicted"/>
<dbReference type="AlphaFoldDB" id="A0A0N7KI08"/>
<sequence length="136" mass="15524">MQDFRVRGADSTVHVQEKVENSLRSARGVPETTTYSSIITSGRRLPHVPAEAREDQEINLLAPRAHVVRPSPPVTCGILHILVSLTHAQSPTRAVDRSEQRAEQVNERTAPEHFRRRFWNGFCFSPLSQRWRSFVN</sequence>
<organism evidence="1 2">
    <name type="scientific">Oryza sativa subsp. japonica</name>
    <name type="common">Rice</name>
    <dbReference type="NCBI Taxonomy" id="39947"/>
    <lineage>
        <taxon>Eukaryota</taxon>
        <taxon>Viridiplantae</taxon>
        <taxon>Streptophyta</taxon>
        <taxon>Embryophyta</taxon>
        <taxon>Tracheophyta</taxon>
        <taxon>Spermatophyta</taxon>
        <taxon>Magnoliopsida</taxon>
        <taxon>Liliopsida</taxon>
        <taxon>Poales</taxon>
        <taxon>Poaceae</taxon>
        <taxon>BOP clade</taxon>
        <taxon>Oryzoideae</taxon>
        <taxon>Oryzeae</taxon>
        <taxon>Oryzinae</taxon>
        <taxon>Oryza</taxon>
        <taxon>Oryza sativa</taxon>
    </lineage>
</organism>